<keyword evidence="2" id="KW-0489">Methyltransferase</keyword>
<comment type="caution">
    <text evidence="2">The sequence shown here is derived from an EMBL/GenBank/DDBJ whole genome shotgun (WGS) entry which is preliminary data.</text>
</comment>
<dbReference type="SUPFAM" id="SSF54197">
    <property type="entry name" value="HIT-like"/>
    <property type="match status" value="1"/>
</dbReference>
<evidence type="ECO:0000313" key="3">
    <source>
        <dbReference type="Proteomes" id="UP001589610"/>
    </source>
</evidence>
<name>A0ABV5TAT4_9ACTN</name>
<sequence>MMTSTGCYPCDQEARFDVSPPRERVAFDDHWRVAHAINTALPGWLVLVPRRHVTTVAALTDAEASSLGLWQVRLSRALHEVTGCVKTYVVQFAELEGFEHVHFHVVPRMGDLPGELRGPRVFGLMNGTCGEHVTAGLMDETAVRLGKVLQEGTVETAPPGGS</sequence>
<dbReference type="EMBL" id="JBHMBS010000004">
    <property type="protein sequence ID" value="MFB9676191.1"/>
    <property type="molecule type" value="Genomic_DNA"/>
</dbReference>
<dbReference type="RefSeq" id="WP_386156178.1">
    <property type="nucleotide sequence ID" value="NZ_JBHMBS010000004.1"/>
</dbReference>
<keyword evidence="2" id="KW-0808">Transferase</keyword>
<evidence type="ECO:0000259" key="1">
    <source>
        <dbReference type="Pfam" id="PF01230"/>
    </source>
</evidence>
<dbReference type="EC" id="2.1.1.-" evidence="2"/>
<protein>
    <submittedName>
        <fullName evidence="2">HIT family protein</fullName>
        <ecNumber evidence="2">2.1.1.-</ecNumber>
    </submittedName>
</protein>
<dbReference type="GO" id="GO:0032259">
    <property type="term" value="P:methylation"/>
    <property type="evidence" value="ECO:0007669"/>
    <property type="project" value="UniProtKB-KW"/>
</dbReference>
<dbReference type="InterPro" id="IPR001310">
    <property type="entry name" value="Histidine_triad_HIT"/>
</dbReference>
<dbReference type="PANTHER" id="PTHR46648">
    <property type="entry name" value="HIT FAMILY PROTEIN 1"/>
    <property type="match status" value="1"/>
</dbReference>
<dbReference type="Proteomes" id="UP001589610">
    <property type="component" value="Unassembled WGS sequence"/>
</dbReference>
<proteinExistence type="predicted"/>
<keyword evidence="3" id="KW-1185">Reference proteome</keyword>
<dbReference type="PANTHER" id="PTHR46648:SF1">
    <property type="entry name" value="ADENOSINE 5'-MONOPHOSPHORAMIDASE HNT1"/>
    <property type="match status" value="1"/>
</dbReference>
<dbReference type="InterPro" id="IPR036265">
    <property type="entry name" value="HIT-like_sf"/>
</dbReference>
<reference evidence="2 3" key="1">
    <citation type="submission" date="2024-09" db="EMBL/GenBank/DDBJ databases">
        <authorList>
            <person name="Sun Q."/>
            <person name="Mori K."/>
        </authorList>
    </citation>
    <scope>NUCLEOTIDE SEQUENCE [LARGE SCALE GENOMIC DNA]</scope>
    <source>
        <strain evidence="2 3">JCM 3028</strain>
    </source>
</reference>
<gene>
    <name evidence="2" type="ORF">ACFFRH_11900</name>
</gene>
<dbReference type="Pfam" id="PF01230">
    <property type="entry name" value="HIT"/>
    <property type="match status" value="1"/>
</dbReference>
<dbReference type="GO" id="GO:0008168">
    <property type="term" value="F:methyltransferase activity"/>
    <property type="evidence" value="ECO:0007669"/>
    <property type="project" value="UniProtKB-KW"/>
</dbReference>
<accession>A0ABV5TAT4</accession>
<dbReference type="InterPro" id="IPR011146">
    <property type="entry name" value="HIT-like"/>
</dbReference>
<feature type="domain" description="HIT" evidence="1">
    <location>
        <begin position="22"/>
        <end position="108"/>
    </location>
</feature>
<organism evidence="2 3">
    <name type="scientific">Streptosporangium vulgare</name>
    <dbReference type="NCBI Taxonomy" id="46190"/>
    <lineage>
        <taxon>Bacteria</taxon>
        <taxon>Bacillati</taxon>
        <taxon>Actinomycetota</taxon>
        <taxon>Actinomycetes</taxon>
        <taxon>Streptosporangiales</taxon>
        <taxon>Streptosporangiaceae</taxon>
        <taxon>Streptosporangium</taxon>
    </lineage>
</organism>
<dbReference type="Gene3D" id="3.30.428.10">
    <property type="entry name" value="HIT-like"/>
    <property type="match status" value="1"/>
</dbReference>
<evidence type="ECO:0000313" key="2">
    <source>
        <dbReference type="EMBL" id="MFB9676191.1"/>
    </source>
</evidence>